<reference evidence="9 11" key="2">
    <citation type="journal article" date="2019" name="Genome Biol. Evol.">
        <title>Insights into the evolution of the New World diploid cottons (Gossypium, subgenus Houzingenia) based on genome sequencing.</title>
        <authorList>
            <person name="Grover C.E."/>
            <person name="Arick M.A. 2nd"/>
            <person name="Thrash A."/>
            <person name="Conover J.L."/>
            <person name="Sanders W.S."/>
            <person name="Peterson D.G."/>
            <person name="Frelichowski J.E."/>
            <person name="Scheffler J.A."/>
            <person name="Scheffler B.E."/>
            <person name="Wendel J.F."/>
        </authorList>
    </citation>
    <scope>NUCLEOTIDE SEQUENCE [LARGE SCALE GENOMIC DNA]</scope>
    <source>
        <strain evidence="9">8</strain>
        <tissue evidence="9">Leaf</tissue>
    </source>
</reference>
<proteinExistence type="predicted"/>
<protein>
    <recommendedName>
        <fullName evidence="12">Leucine-rich repeat-containing N-terminal plant-type domain-containing protein</fullName>
    </recommendedName>
</protein>
<keyword evidence="5" id="KW-0677">Repeat</keyword>
<dbReference type="Gramene" id="KJB77660">
    <property type="protein sequence ID" value="KJB77660"/>
    <property type="gene ID" value="B456_012G149500"/>
</dbReference>
<evidence type="ECO:0008006" key="12">
    <source>
        <dbReference type="Google" id="ProtNLM"/>
    </source>
</evidence>
<evidence type="ECO:0000256" key="3">
    <source>
        <dbReference type="ARBA" id="ARBA00022614"/>
    </source>
</evidence>
<feature type="chain" id="PRO_5035989214" description="Leucine-rich repeat-containing N-terminal plant-type domain-containing protein" evidence="7">
    <location>
        <begin position="23"/>
        <end position="449"/>
    </location>
</feature>
<dbReference type="FunFam" id="3.80.10.10:FF:000383">
    <property type="entry name" value="Leucine-rich repeat receptor protein kinase EMS1"/>
    <property type="match status" value="1"/>
</dbReference>
<feature type="signal peptide" evidence="7">
    <location>
        <begin position="1"/>
        <end position="22"/>
    </location>
</feature>
<evidence type="ECO:0000313" key="9">
    <source>
        <dbReference type="EMBL" id="MBA0601673.1"/>
    </source>
</evidence>
<dbReference type="Pfam" id="PF00560">
    <property type="entry name" value="LRR_1"/>
    <property type="match status" value="1"/>
</dbReference>
<dbReference type="EMBL" id="CM001751">
    <property type="protein sequence ID" value="KJB77660.1"/>
    <property type="molecule type" value="Genomic_DNA"/>
</dbReference>
<name>A0A0D2VZL9_GOSRA</name>
<dbReference type="Gene3D" id="3.80.10.10">
    <property type="entry name" value="Ribonuclease Inhibitor"/>
    <property type="match status" value="2"/>
</dbReference>
<dbReference type="AlphaFoldDB" id="A0A0D2VZL9"/>
<dbReference type="InterPro" id="IPR001611">
    <property type="entry name" value="Leu-rich_rpt"/>
</dbReference>
<evidence type="ECO:0000256" key="7">
    <source>
        <dbReference type="SAM" id="SignalP"/>
    </source>
</evidence>
<dbReference type="Proteomes" id="UP000593578">
    <property type="component" value="Unassembled WGS sequence"/>
</dbReference>
<evidence type="ECO:0000256" key="5">
    <source>
        <dbReference type="ARBA" id="ARBA00022737"/>
    </source>
</evidence>
<keyword evidence="3" id="KW-0433">Leucine-rich repeat</keyword>
<dbReference type="eggNOG" id="ENOG502QQ8K">
    <property type="taxonomic scope" value="Eukaryota"/>
</dbReference>
<evidence type="ECO:0000256" key="2">
    <source>
        <dbReference type="ARBA" id="ARBA00022525"/>
    </source>
</evidence>
<dbReference type="EMBL" id="JABEZZ010000012">
    <property type="protein sequence ID" value="MBA0601673.1"/>
    <property type="molecule type" value="Genomic_DNA"/>
</dbReference>
<keyword evidence="10" id="KW-1185">Reference proteome</keyword>
<gene>
    <name evidence="8" type="ORF">B456_012G149500</name>
    <name evidence="9" type="ORF">Gorai_004844</name>
</gene>
<organism evidence="8 10">
    <name type="scientific">Gossypium raimondii</name>
    <name type="common">Peruvian cotton</name>
    <name type="synonym">Gossypium klotzschianum subsp. raimondii</name>
    <dbReference type="NCBI Taxonomy" id="29730"/>
    <lineage>
        <taxon>Eukaryota</taxon>
        <taxon>Viridiplantae</taxon>
        <taxon>Streptophyta</taxon>
        <taxon>Embryophyta</taxon>
        <taxon>Tracheophyta</taxon>
        <taxon>Spermatophyta</taxon>
        <taxon>Magnoliopsida</taxon>
        <taxon>eudicotyledons</taxon>
        <taxon>Gunneridae</taxon>
        <taxon>Pentapetalae</taxon>
        <taxon>rosids</taxon>
        <taxon>malvids</taxon>
        <taxon>Malvales</taxon>
        <taxon>Malvaceae</taxon>
        <taxon>Malvoideae</taxon>
        <taxon>Gossypium</taxon>
    </lineage>
</organism>
<reference evidence="8 10" key="1">
    <citation type="journal article" date="2012" name="Nature">
        <title>Repeated polyploidization of Gossypium genomes and the evolution of spinnable cotton fibres.</title>
        <authorList>
            <person name="Paterson A.H."/>
            <person name="Wendel J.F."/>
            <person name="Gundlach H."/>
            <person name="Guo H."/>
            <person name="Jenkins J."/>
            <person name="Jin D."/>
            <person name="Llewellyn D."/>
            <person name="Showmaker K.C."/>
            <person name="Shu S."/>
            <person name="Udall J."/>
            <person name="Yoo M.J."/>
            <person name="Byers R."/>
            <person name="Chen W."/>
            <person name="Doron-Faigenboim A."/>
            <person name="Duke M.V."/>
            <person name="Gong L."/>
            <person name="Grimwood J."/>
            <person name="Grover C."/>
            <person name="Grupp K."/>
            <person name="Hu G."/>
            <person name="Lee T.H."/>
            <person name="Li J."/>
            <person name="Lin L."/>
            <person name="Liu T."/>
            <person name="Marler B.S."/>
            <person name="Page J.T."/>
            <person name="Roberts A.W."/>
            <person name="Romanel E."/>
            <person name="Sanders W.S."/>
            <person name="Szadkowski E."/>
            <person name="Tan X."/>
            <person name="Tang H."/>
            <person name="Xu C."/>
            <person name="Wang J."/>
            <person name="Wang Z."/>
            <person name="Zhang D."/>
            <person name="Zhang L."/>
            <person name="Ashrafi H."/>
            <person name="Bedon F."/>
            <person name="Bowers J.E."/>
            <person name="Brubaker C.L."/>
            <person name="Chee P.W."/>
            <person name="Das S."/>
            <person name="Gingle A.R."/>
            <person name="Haigler C.H."/>
            <person name="Harker D."/>
            <person name="Hoffmann L.V."/>
            <person name="Hovav R."/>
            <person name="Jones D.C."/>
            <person name="Lemke C."/>
            <person name="Mansoor S."/>
            <person name="ur Rahman M."/>
            <person name="Rainville L.N."/>
            <person name="Rambani A."/>
            <person name="Reddy U.K."/>
            <person name="Rong J.K."/>
            <person name="Saranga Y."/>
            <person name="Scheffler B.E."/>
            <person name="Scheffler J.A."/>
            <person name="Stelly D.M."/>
            <person name="Triplett B.A."/>
            <person name="Van Deynze A."/>
            <person name="Vaslin M.F."/>
            <person name="Waghmare V.N."/>
            <person name="Walford S.A."/>
            <person name="Wright R.J."/>
            <person name="Zaki E.A."/>
            <person name="Zhang T."/>
            <person name="Dennis E.S."/>
            <person name="Mayer K.F."/>
            <person name="Peterson D.G."/>
            <person name="Rokhsar D.S."/>
            <person name="Wang X."/>
            <person name="Schmutz J."/>
        </authorList>
    </citation>
    <scope>NUCLEOTIDE SEQUENCE [LARGE SCALE GENOMIC DNA]</scope>
</reference>
<dbReference type="SUPFAM" id="SSF52058">
    <property type="entry name" value="L domain-like"/>
    <property type="match status" value="1"/>
</dbReference>
<evidence type="ECO:0000313" key="8">
    <source>
        <dbReference type="EMBL" id="KJB77660.1"/>
    </source>
</evidence>
<dbReference type="Proteomes" id="UP000032304">
    <property type="component" value="Chromosome 12"/>
</dbReference>
<evidence type="ECO:0000313" key="10">
    <source>
        <dbReference type="Proteomes" id="UP000032304"/>
    </source>
</evidence>
<dbReference type="KEGG" id="gra:105781026"/>
<keyword evidence="2" id="KW-0964">Secreted</keyword>
<evidence type="ECO:0000256" key="4">
    <source>
        <dbReference type="ARBA" id="ARBA00022729"/>
    </source>
</evidence>
<evidence type="ECO:0000313" key="11">
    <source>
        <dbReference type="Proteomes" id="UP000593578"/>
    </source>
</evidence>
<dbReference type="PANTHER" id="PTHR32093">
    <property type="entry name" value="LEUCINE-RICH REPEAT EXTENSIN-LIKE PROTEIN 3-RELATED"/>
    <property type="match status" value="1"/>
</dbReference>
<dbReference type="PANTHER" id="PTHR32093:SF131">
    <property type="entry name" value="LEUCINE-RICH REPEAT-CONTAINING N-TERMINAL PLANT-TYPE DOMAIN-CONTAINING PROTEIN"/>
    <property type="match status" value="1"/>
</dbReference>
<reference evidence="9" key="3">
    <citation type="submission" date="2020-04" db="EMBL/GenBank/DDBJ databases">
        <authorList>
            <person name="Grover C.E."/>
            <person name="Arick M.A. II"/>
            <person name="Thrash A."/>
            <person name="Conover J.L."/>
            <person name="Sanders W.S."/>
            <person name="Peterson D.G."/>
            <person name="Scheffler J.A."/>
            <person name="Scheffler B.E."/>
            <person name="Wendel J.F."/>
        </authorList>
    </citation>
    <scope>NUCLEOTIDE SEQUENCE</scope>
    <source>
        <strain evidence="9">8</strain>
        <tissue evidence="9">Leaf</tissue>
    </source>
</reference>
<dbReference type="GO" id="GO:0005576">
    <property type="term" value="C:extracellular region"/>
    <property type="evidence" value="ECO:0007669"/>
    <property type="project" value="UniProtKB-SubCell"/>
</dbReference>
<dbReference type="STRING" id="29730.A0A0D2VZL9"/>
<sequence length="449" mass="49861">MGTLSFSTSALLFTIVFHSCLAASNDDPLTGTKREALEIIIGGGGGEAPSPSDEFPPSSPPCKHFQNENGCFENARLAKAYDVIQRFKEKIKVDANSEKYLKTWCGTDVCKYRGIYCDIRPDVKEKAVAGVDFNGAKFAGCDGTLPLDGFFDELDDLAIFHANSNNFTGTVPFKASKIKYLYELDLSNNKIAGGFPMKTLSTMNLTFLDLRYNSLKGTVPQQAFDLTLDVFFINNNNFAPQMLPTNLGDTTAVYLTFANNNFTGSIPASIGKARNLLEVLFLNNQLTGCLPYEIGNLTQSTVFDASSNKLTGPIPYSFGCLKKMQILSLTNNQFYGEVPETVCKLPMLNKLSLSNNYFTHVGPACRGLIEKKKLDVKKNCIYGLPNQRSEKECVEFFLKKKDCPRMETFYWVPCVKHGYDYYKYSEEGKSPAAAPSARTYSTLTPHHRL</sequence>
<keyword evidence="4 7" id="KW-0732">Signal</keyword>
<dbReference type="OMA" id="QKTAAQC"/>
<feature type="region of interest" description="Disordered" evidence="6">
    <location>
        <begin position="429"/>
        <end position="449"/>
    </location>
</feature>
<comment type="subcellular location">
    <subcellularLocation>
        <location evidence="1">Secreted</location>
    </subcellularLocation>
</comment>
<feature type="compositionally biased region" description="Polar residues" evidence="6">
    <location>
        <begin position="438"/>
        <end position="449"/>
    </location>
</feature>
<dbReference type="InterPro" id="IPR032675">
    <property type="entry name" value="LRR_dom_sf"/>
</dbReference>
<evidence type="ECO:0000256" key="6">
    <source>
        <dbReference type="SAM" id="MobiDB-lite"/>
    </source>
</evidence>
<dbReference type="OrthoDB" id="676979at2759"/>
<accession>A0A0D2VZL9</accession>
<evidence type="ECO:0000256" key="1">
    <source>
        <dbReference type="ARBA" id="ARBA00004613"/>
    </source>
</evidence>
<dbReference type="InterPro" id="IPR051582">
    <property type="entry name" value="LRR_extensin-like_regulator"/>
</dbReference>